<organism evidence="5 6">
    <name type="scientific">Filimonas lacunae</name>
    <dbReference type="NCBI Taxonomy" id="477680"/>
    <lineage>
        <taxon>Bacteria</taxon>
        <taxon>Pseudomonadati</taxon>
        <taxon>Bacteroidota</taxon>
        <taxon>Chitinophagia</taxon>
        <taxon>Chitinophagales</taxon>
        <taxon>Chitinophagaceae</taxon>
        <taxon>Filimonas</taxon>
    </lineage>
</organism>
<dbReference type="AlphaFoldDB" id="A0A1N7NGX4"/>
<dbReference type="Gene3D" id="2.120.10.30">
    <property type="entry name" value="TolB, C-terminal domain"/>
    <property type="match status" value="1"/>
</dbReference>
<dbReference type="InterPro" id="IPR013096">
    <property type="entry name" value="Cupin_2"/>
</dbReference>
<feature type="domain" description="Cupin type-2" evidence="4">
    <location>
        <begin position="52"/>
        <end position="111"/>
    </location>
</feature>
<dbReference type="EMBL" id="FTOR01000002">
    <property type="protein sequence ID" value="SIS97663.1"/>
    <property type="molecule type" value="Genomic_DNA"/>
</dbReference>
<evidence type="ECO:0000256" key="2">
    <source>
        <dbReference type="ARBA" id="ARBA00022525"/>
    </source>
</evidence>
<dbReference type="CDD" id="cd02238">
    <property type="entry name" value="cupin_KdgF"/>
    <property type="match status" value="1"/>
</dbReference>
<evidence type="ECO:0000313" key="6">
    <source>
        <dbReference type="Proteomes" id="UP000186917"/>
    </source>
</evidence>
<dbReference type="RefSeq" id="WP_084206156.1">
    <property type="nucleotide sequence ID" value="NZ_AP017422.1"/>
</dbReference>
<gene>
    <name evidence="5" type="ORF">SAMN05421788_102438</name>
</gene>
<name>A0A1N7NGX4_9BACT</name>
<evidence type="ECO:0000259" key="4">
    <source>
        <dbReference type="Pfam" id="PF07883"/>
    </source>
</evidence>
<dbReference type="PANTHER" id="PTHR10009:SF18">
    <property type="entry name" value="PROTEIN YELLOW-LIKE PROTEIN"/>
    <property type="match status" value="1"/>
</dbReference>
<proteinExistence type="predicted"/>
<accession>A0A1N7NGX4</accession>
<keyword evidence="3" id="KW-0732">Signal</keyword>
<dbReference type="STRING" id="477680.SAMN05421788_102438"/>
<protein>
    <submittedName>
        <fullName evidence="5">Cupin domain-containing protein</fullName>
    </submittedName>
</protein>
<dbReference type="SUPFAM" id="SSF101898">
    <property type="entry name" value="NHL repeat"/>
    <property type="match status" value="1"/>
</dbReference>
<dbReference type="GO" id="GO:0005576">
    <property type="term" value="C:extracellular region"/>
    <property type="evidence" value="ECO:0007669"/>
    <property type="project" value="UniProtKB-SubCell"/>
</dbReference>
<evidence type="ECO:0000256" key="3">
    <source>
        <dbReference type="SAM" id="SignalP"/>
    </source>
</evidence>
<feature type="signal peptide" evidence="3">
    <location>
        <begin position="1"/>
        <end position="18"/>
    </location>
</feature>
<keyword evidence="6" id="KW-1185">Reference proteome</keyword>
<dbReference type="Pfam" id="PF07883">
    <property type="entry name" value="Cupin_2"/>
    <property type="match status" value="1"/>
</dbReference>
<dbReference type="InterPro" id="IPR011051">
    <property type="entry name" value="RmlC_Cupin_sf"/>
</dbReference>
<feature type="chain" id="PRO_5012681540" evidence="3">
    <location>
        <begin position="19"/>
        <end position="495"/>
    </location>
</feature>
<dbReference type="OrthoDB" id="9811153at2"/>
<evidence type="ECO:0000256" key="1">
    <source>
        <dbReference type="ARBA" id="ARBA00004613"/>
    </source>
</evidence>
<reference evidence="6" key="1">
    <citation type="submission" date="2017-01" db="EMBL/GenBank/DDBJ databases">
        <authorList>
            <person name="Varghese N."/>
            <person name="Submissions S."/>
        </authorList>
    </citation>
    <scope>NUCLEOTIDE SEQUENCE [LARGE SCALE GENOMIC DNA]</scope>
    <source>
        <strain evidence="6">DSM 21054</strain>
    </source>
</reference>
<comment type="subcellular location">
    <subcellularLocation>
        <location evidence="1">Secreted</location>
    </subcellularLocation>
</comment>
<dbReference type="PANTHER" id="PTHR10009">
    <property type="entry name" value="PROTEIN YELLOW-RELATED"/>
    <property type="match status" value="1"/>
</dbReference>
<dbReference type="SUPFAM" id="SSF51182">
    <property type="entry name" value="RmlC-like cupins"/>
    <property type="match status" value="1"/>
</dbReference>
<dbReference type="InterPro" id="IPR017996">
    <property type="entry name" value="MRJP/yellow-related"/>
</dbReference>
<dbReference type="Proteomes" id="UP000186917">
    <property type="component" value="Unassembled WGS sequence"/>
</dbReference>
<dbReference type="InterPro" id="IPR014710">
    <property type="entry name" value="RmlC-like_jellyroll"/>
</dbReference>
<dbReference type="InterPro" id="IPR011042">
    <property type="entry name" value="6-blade_b-propeller_TolB-like"/>
</dbReference>
<evidence type="ECO:0000313" key="5">
    <source>
        <dbReference type="EMBL" id="SIS97663.1"/>
    </source>
</evidence>
<dbReference type="Gene3D" id="2.60.120.10">
    <property type="entry name" value="Jelly Rolls"/>
    <property type="match status" value="1"/>
</dbReference>
<dbReference type="Pfam" id="PF03022">
    <property type="entry name" value="MRJP"/>
    <property type="match status" value="1"/>
</dbReference>
<keyword evidence="2" id="KW-0964">Secreted</keyword>
<sequence>MKNIITSFGLLFMQVAGAQNVQHFNLQSLPAKQMNELLTRSTISGQSGTIGYFTYQKGAVVPTHQHTNEQYSLITQGSVSVLVNGKETIVKAGEGIIIPPNIAHSFTALEDNTIDIDFFTPARMDWLAGTDNYYTATPVKKDTLPWNGKITRPEVYATVNNAVGNITFTPQGELVYSHHPFFNPDIRVMKYNAQSKSSVPFPNLEWNTPRSTDDQYLSSVLGIRNDANGIIWMLDMGQRNNITPKMVGWNTRTNQLERIYYIPASALVPESQPNDMMVDTKHGVFVIADEGIGNGGDGSKAALIIIDMKTGAAKRLLQGTRTTMPENTPTIINGKHLAINNKDLLVGCDGITADANFQWLYYAPLNGTKVYRVQMSDLLNTQLNSNTLDAKVETYASKPNNGGLSIDINGNLYLTSMETNSVTVILAKDRSVHELVADDNLLWPDGVSYNAVDGYMYVSAAQVHLGAVFNNGQNKAKAPFYIYRFHPLAAGVPFK</sequence>